<keyword evidence="6" id="KW-0464">Manganese</keyword>
<keyword evidence="11" id="KW-1185">Reference proteome</keyword>
<gene>
    <name evidence="8" type="ORF">CP523_00450</name>
    <name evidence="9" type="ORF">NH397_08730</name>
</gene>
<dbReference type="EMBL" id="CP023671">
    <property type="protein sequence ID" value="AYE33025.1"/>
    <property type="molecule type" value="Genomic_DNA"/>
</dbReference>
<evidence type="ECO:0000313" key="9">
    <source>
        <dbReference type="EMBL" id="USR99589.1"/>
    </source>
</evidence>
<name>A0A9N7JIR9_CLOSE</name>
<dbReference type="Proteomes" id="UP000280586">
    <property type="component" value="Chromosome"/>
</dbReference>
<dbReference type="AlphaFoldDB" id="A0A9N7JIR9"/>
<evidence type="ECO:0000256" key="3">
    <source>
        <dbReference type="ARBA" id="ARBA00022723"/>
    </source>
</evidence>
<proteinExistence type="predicted"/>
<evidence type="ECO:0000313" key="10">
    <source>
        <dbReference type="Proteomes" id="UP000280586"/>
    </source>
</evidence>
<dbReference type="InterPro" id="IPR045121">
    <property type="entry name" value="CoAse"/>
</dbReference>
<dbReference type="SUPFAM" id="SSF55811">
    <property type="entry name" value="Nudix"/>
    <property type="match status" value="1"/>
</dbReference>
<evidence type="ECO:0000313" key="8">
    <source>
        <dbReference type="EMBL" id="AYE33025.1"/>
    </source>
</evidence>
<dbReference type="InterPro" id="IPR015797">
    <property type="entry name" value="NUDIX_hydrolase-like_dom_sf"/>
</dbReference>
<organism evidence="8 10">
    <name type="scientific">Clostridium septicum</name>
    <dbReference type="NCBI Taxonomy" id="1504"/>
    <lineage>
        <taxon>Bacteria</taxon>
        <taxon>Bacillati</taxon>
        <taxon>Bacillota</taxon>
        <taxon>Clostridia</taxon>
        <taxon>Eubacteriales</taxon>
        <taxon>Clostridiaceae</taxon>
        <taxon>Clostridium</taxon>
    </lineage>
</organism>
<keyword evidence="3" id="KW-0479">Metal-binding</keyword>
<dbReference type="KEGG" id="csep:CP523_00450"/>
<feature type="domain" description="Nudix hydrolase" evidence="7">
    <location>
        <begin position="22"/>
        <end position="179"/>
    </location>
</feature>
<keyword evidence="5" id="KW-0460">Magnesium</keyword>
<dbReference type="Gene3D" id="3.90.79.10">
    <property type="entry name" value="Nucleoside Triphosphate Pyrophosphohydrolase"/>
    <property type="match status" value="1"/>
</dbReference>
<dbReference type="OrthoDB" id="9802805at2"/>
<dbReference type="GO" id="GO:0010945">
    <property type="term" value="F:coenzyme A diphosphatase activity"/>
    <property type="evidence" value="ECO:0007669"/>
    <property type="project" value="InterPro"/>
</dbReference>
<evidence type="ECO:0000313" key="11">
    <source>
        <dbReference type="Proteomes" id="UP001055437"/>
    </source>
</evidence>
<dbReference type="PROSITE" id="PS00893">
    <property type="entry name" value="NUDIX_BOX"/>
    <property type="match status" value="1"/>
</dbReference>
<reference evidence="9" key="2">
    <citation type="submission" date="2022-06" db="EMBL/GenBank/DDBJ databases">
        <authorList>
            <person name="Holder M.E."/>
            <person name="Ajami N.J."/>
            <person name="Petrosino J.F."/>
        </authorList>
    </citation>
    <scope>NUCLEOTIDE SEQUENCE</scope>
    <source>
        <strain evidence="9">RMA 8861</strain>
    </source>
</reference>
<dbReference type="GeneID" id="303559144"/>
<dbReference type="GO" id="GO:0046872">
    <property type="term" value="F:metal ion binding"/>
    <property type="evidence" value="ECO:0007669"/>
    <property type="project" value="UniProtKB-KW"/>
</dbReference>
<dbReference type="InterPro" id="IPR000086">
    <property type="entry name" value="NUDIX_hydrolase_dom"/>
</dbReference>
<evidence type="ECO:0000259" key="7">
    <source>
        <dbReference type="PROSITE" id="PS51462"/>
    </source>
</evidence>
<dbReference type="Proteomes" id="UP001055437">
    <property type="component" value="Chromosome"/>
</dbReference>
<dbReference type="PROSITE" id="PS51462">
    <property type="entry name" value="NUDIX"/>
    <property type="match status" value="1"/>
</dbReference>
<keyword evidence="4" id="KW-0378">Hydrolase</keyword>
<comment type="cofactor">
    <cofactor evidence="2">
        <name>Mg(2+)</name>
        <dbReference type="ChEBI" id="CHEBI:18420"/>
    </cofactor>
</comment>
<evidence type="ECO:0000256" key="1">
    <source>
        <dbReference type="ARBA" id="ARBA00001936"/>
    </source>
</evidence>
<accession>A0A9N7JIR9</accession>
<evidence type="ECO:0000256" key="2">
    <source>
        <dbReference type="ARBA" id="ARBA00001946"/>
    </source>
</evidence>
<evidence type="ECO:0000256" key="6">
    <source>
        <dbReference type="ARBA" id="ARBA00023211"/>
    </source>
</evidence>
<dbReference type="CDD" id="cd03426">
    <property type="entry name" value="NUDIX_CoAse_Nudt7"/>
    <property type="match status" value="1"/>
</dbReference>
<dbReference type="Pfam" id="PF00293">
    <property type="entry name" value="NUDIX"/>
    <property type="match status" value="1"/>
</dbReference>
<comment type="cofactor">
    <cofactor evidence="1">
        <name>Mn(2+)</name>
        <dbReference type="ChEBI" id="CHEBI:29035"/>
    </cofactor>
</comment>
<protein>
    <submittedName>
        <fullName evidence="8">CoA pyrophosphatase</fullName>
    </submittedName>
</protein>
<dbReference type="EMBL" id="CP099799">
    <property type="protein sequence ID" value="USR99589.1"/>
    <property type="molecule type" value="Genomic_DNA"/>
</dbReference>
<evidence type="ECO:0000256" key="4">
    <source>
        <dbReference type="ARBA" id="ARBA00022801"/>
    </source>
</evidence>
<sequence length="208" mass="24614">MINKLKIIFNKFDPYINGWEYMKRASVAIIILEENGEENVIFQVRSKKMKSQPGDISFTGGKIDKDETPKEAIVREIWEEIGLDINDFDIITELDTLVTHYGLIIHPFIVYIKNMNNIKINKSEVDHIFSVPLKFLYENKPTIINNEILIKRNEKFPFELINNGENYKFKNGIYPSLFYIYNEYVIWGITAKILENFIKELNKKNYFK</sequence>
<dbReference type="RefSeq" id="WP_066676294.1">
    <property type="nucleotide sequence ID" value="NZ_CABMIZ010000015.1"/>
</dbReference>
<evidence type="ECO:0000256" key="5">
    <source>
        <dbReference type="ARBA" id="ARBA00022842"/>
    </source>
</evidence>
<dbReference type="InterPro" id="IPR020084">
    <property type="entry name" value="NUDIX_hydrolase_CS"/>
</dbReference>
<dbReference type="PANTHER" id="PTHR12992">
    <property type="entry name" value="NUDIX HYDROLASE"/>
    <property type="match status" value="1"/>
</dbReference>
<dbReference type="PANTHER" id="PTHR12992:SF11">
    <property type="entry name" value="MITOCHONDRIAL COENZYME A DIPHOSPHATASE NUDT8"/>
    <property type="match status" value="1"/>
</dbReference>
<reference evidence="8 10" key="1">
    <citation type="submission" date="2017-09" db="EMBL/GenBank/DDBJ databases">
        <authorList>
            <person name="Thomas P."/>
            <person name="Seyboldt C."/>
        </authorList>
    </citation>
    <scope>NUCLEOTIDE SEQUENCE [LARGE SCALE GENOMIC DNA]</scope>
    <source>
        <strain evidence="8 10">DSM 7534</strain>
    </source>
</reference>